<dbReference type="Gene3D" id="3.40.50.300">
    <property type="entry name" value="P-loop containing nucleotide triphosphate hydrolases"/>
    <property type="match status" value="1"/>
</dbReference>
<feature type="coiled-coil region" evidence="1">
    <location>
        <begin position="283"/>
        <end position="392"/>
    </location>
</feature>
<protein>
    <submittedName>
        <fullName evidence="2">Uncharacterized protein</fullName>
    </submittedName>
</protein>
<dbReference type="Pfam" id="PF13555">
    <property type="entry name" value="AAA_29"/>
    <property type="match status" value="1"/>
</dbReference>
<reference evidence="2 3" key="1">
    <citation type="submission" date="2019-06" db="EMBL/GenBank/DDBJ databases">
        <authorList>
            <person name="Li F."/>
        </authorList>
    </citation>
    <scope>NUCLEOTIDE SEQUENCE [LARGE SCALE GENOMIC DNA]</scope>
    <source>
        <strain evidence="2 3">10F1D-1</strain>
    </source>
</reference>
<evidence type="ECO:0000313" key="3">
    <source>
        <dbReference type="Proteomes" id="UP000316252"/>
    </source>
</evidence>
<feature type="coiled-coil region" evidence="1">
    <location>
        <begin position="711"/>
        <end position="745"/>
    </location>
</feature>
<dbReference type="InterPro" id="IPR027417">
    <property type="entry name" value="P-loop_NTPase"/>
</dbReference>
<evidence type="ECO:0000256" key="1">
    <source>
        <dbReference type="SAM" id="Coils"/>
    </source>
</evidence>
<comment type="caution">
    <text evidence="2">The sequence shown here is derived from an EMBL/GenBank/DDBJ whole genome shotgun (WGS) entry which is preliminary data.</text>
</comment>
<evidence type="ECO:0000313" key="2">
    <source>
        <dbReference type="EMBL" id="TPW77717.1"/>
    </source>
</evidence>
<dbReference type="Proteomes" id="UP000316252">
    <property type="component" value="Unassembled WGS sequence"/>
</dbReference>
<keyword evidence="1" id="KW-0175">Coiled coil</keyword>
<dbReference type="SUPFAM" id="SSF52540">
    <property type="entry name" value="P-loop containing nucleoside triphosphate hydrolases"/>
    <property type="match status" value="1"/>
</dbReference>
<sequence length="1155" mass="126966">MTMLDTLFGLIPAASRGQQWVADDLQLVNWGGYDGAHRVRFSPVATLLCGGSGSGKSTLMDAYIALMMPHTTPFNGASNGAVVGRPRGAEQRNILSYGRGKLDESRTDDGTKIRVLRGDGSDTWTAVAMTWADHDGSKFTAVRAWYIPANARTVDDTVRVRASIAGDFDLRTLEVAAADRMSDAAVRATGLDTLATDREFSARIHTVLGIGAAGAGSKAMSLLARIQAGQQITTVDELYKRMVLEEPETLAVADAAVTHFDELEGTRARMITAQQQVRALLPIREMRERIEEAGERLRLIDRVGVFDDADSLASLWRAERRRELLREVEDELRDATRTTETELREQEVLADAAEQEREALGDILRDAGGDRLDTANRELRALESRLVGVQRERAVVDEAFAALDRTVTTEKAFGALHVEASSELVKTDAKRAARDAHADATGARKDADRALKELRRDRELAARSDDNIPQPLRESRRLVAEAAGLRADELPFVGELIEVRAEFEPWREAFNLALGGFATTLLIDAATLPAFRRAIDSVRTPQRLRFQGVHTGLPEGRDADPRTLPGRLDYRSTPFTGWLRERLESRFGFVCVDDSAELGAHPAALTITGQVSQRDRGEHGGQGRANVLGFSAERRIAELEAQIIAAERTQRDAFDAERRADLALDTVDIRHAAYATIARLTWQQVDTAGIESEIARWTGIVDEVTAGNPRIGELREQIDAKRRRATELREQIGRTRSRLEKLQGDWAATTDDVDATQATLDRAEREEIGFDAAQSAYLDERFLAPSGGAGAGTGAGTRADDDDATAATTGAAASSALAALAPSERLRRFDAALDSAGRRLDADQTAAQGVLVEQREALRRTLASFLERWPNPNLLADPDQSFGDFERILDDLQTSGLHELETEWRDSLLTLSGNDLTNLDSTISRSLREIRERIEPINVIMADLPFYDDAHRLQITPRESQSTSRQRFRRELREVRAAIETVGLEGATPEDRDAVYARMTKLIARIRRTAPDFADLIDVRNHVRVSAERVTAAGKQHVALYDHIGEKSGGESQELIAFIVGAALRYQLGDAGADRPRYAPVFLDEALIKADAHFTKRAIGAWRGLGFQLIIGAPNDKYSAIEPHVEVEYDILKDTSGRSWAKPKVAVPAGAPGSM</sequence>
<dbReference type="EMBL" id="VHQG01000001">
    <property type="protein sequence ID" value="TPW77717.1"/>
    <property type="molecule type" value="Genomic_DNA"/>
</dbReference>
<organism evidence="2 3">
    <name type="scientific">Schumannella soli</name>
    <dbReference type="NCBI Taxonomy" id="2590779"/>
    <lineage>
        <taxon>Bacteria</taxon>
        <taxon>Bacillati</taxon>
        <taxon>Actinomycetota</taxon>
        <taxon>Actinomycetes</taxon>
        <taxon>Micrococcales</taxon>
        <taxon>Microbacteriaceae</taxon>
        <taxon>Schumannella</taxon>
    </lineage>
</organism>
<feature type="coiled-coil region" evidence="1">
    <location>
        <begin position="437"/>
        <end position="464"/>
    </location>
</feature>
<proteinExistence type="predicted"/>
<dbReference type="OrthoDB" id="174137at2"/>
<gene>
    <name evidence="2" type="ORF">FJ657_03420</name>
</gene>
<accession>A0A506Y988</accession>
<dbReference type="RefSeq" id="WP_141162245.1">
    <property type="nucleotide sequence ID" value="NZ_VHQG01000001.1"/>
</dbReference>
<name>A0A506Y988_9MICO</name>
<dbReference type="Pfam" id="PF13558">
    <property type="entry name" value="SbcC_Walker_B"/>
    <property type="match status" value="1"/>
</dbReference>
<dbReference type="AlphaFoldDB" id="A0A506Y988"/>
<keyword evidence="3" id="KW-1185">Reference proteome</keyword>